<reference evidence="5" key="1">
    <citation type="submission" date="2015-04" db="UniProtKB">
        <authorList>
            <consortium name="EnsemblPlants"/>
        </authorList>
    </citation>
    <scope>IDENTIFICATION</scope>
</reference>
<dbReference type="STRING" id="4537.A0A0E0JG25"/>
<dbReference type="Gramene" id="OPUNC01G08320.1">
    <property type="protein sequence ID" value="OPUNC01G08320.1"/>
    <property type="gene ID" value="OPUNC01G08320"/>
</dbReference>
<evidence type="ECO:0000256" key="2">
    <source>
        <dbReference type="ARBA" id="ARBA00023136"/>
    </source>
</evidence>
<comment type="subcellular location">
    <subcellularLocation>
        <location evidence="1">Membrane</location>
    </subcellularLocation>
</comment>
<dbReference type="EnsemblPlants" id="OPUNC01G08320.1">
    <property type="protein sequence ID" value="OPUNC01G08320.1"/>
    <property type="gene ID" value="OPUNC01G08320"/>
</dbReference>
<evidence type="ECO:0000313" key="6">
    <source>
        <dbReference type="Proteomes" id="UP000026962"/>
    </source>
</evidence>
<keyword evidence="2 4" id="KW-0472">Membrane</keyword>
<keyword evidence="4" id="KW-1133">Transmembrane helix</keyword>
<sequence>MQPPPRTRDPAIAGDVAARRGPPSLQTPGPPPVRQVQPPWQVRHGPPPVVPTRPVRQHGYYYEEEQRPLHVRPARSSSSAVASCLVAAAFLALAVGGAGAALFVLFRPRPPDIAVAAVRLPVFASGPNGTVAFTFEQTAAVRNPNRAPLAHFDSSLRVAYAGGELGSVYIPAGLIDGGRTKDMSASFAVPAFAAATPAPLPQEQMATAAASAQQQPAAAAVMEVDSLLVVKGRVTVLRVLTHHVEAAKVCRVGVSPVDGKHFSSRQIGPSYLRLFYLKLLHCMPKSLTTEDDNLAMRMTFLQQHNRTYSIAAKTSSHKTFHISMQLCMMREKPSKHLLSQHRFGVHGELKFQHRNRRPDCYSQSPYLVLDPEEHQYYPNHNGNRGVLANKGLKTMKESLVTDMKTGAMEVRKFEVELLELSKYNFMDVENNLQLPINHSTK</sequence>
<evidence type="ECO:0000256" key="4">
    <source>
        <dbReference type="SAM" id="Phobius"/>
    </source>
</evidence>
<dbReference type="HOGENOM" id="CLU_050605_0_0_1"/>
<dbReference type="InterPro" id="IPR044839">
    <property type="entry name" value="NDR1-like"/>
</dbReference>
<proteinExistence type="predicted"/>
<organism evidence="5">
    <name type="scientific">Oryza punctata</name>
    <name type="common">Red rice</name>
    <dbReference type="NCBI Taxonomy" id="4537"/>
    <lineage>
        <taxon>Eukaryota</taxon>
        <taxon>Viridiplantae</taxon>
        <taxon>Streptophyta</taxon>
        <taxon>Embryophyta</taxon>
        <taxon>Tracheophyta</taxon>
        <taxon>Spermatophyta</taxon>
        <taxon>Magnoliopsida</taxon>
        <taxon>Liliopsida</taxon>
        <taxon>Poales</taxon>
        <taxon>Poaceae</taxon>
        <taxon>BOP clade</taxon>
        <taxon>Oryzoideae</taxon>
        <taxon>Oryzeae</taxon>
        <taxon>Oryzinae</taxon>
        <taxon>Oryza</taxon>
    </lineage>
</organism>
<feature type="region of interest" description="Disordered" evidence="3">
    <location>
        <begin position="1"/>
        <end position="54"/>
    </location>
</feature>
<dbReference type="eggNOG" id="ENOG502S2YH">
    <property type="taxonomic scope" value="Eukaryota"/>
</dbReference>
<dbReference type="AlphaFoldDB" id="A0A0E0JG25"/>
<dbReference type="PANTHER" id="PTHR31234:SF3">
    <property type="entry name" value="LATE EMBRYOGENESIS ABUNDANT (LEA) HYDROXYPROLINE-RICH GLYCOPROTEIN FAMILY"/>
    <property type="match status" value="1"/>
</dbReference>
<evidence type="ECO:0000256" key="1">
    <source>
        <dbReference type="ARBA" id="ARBA00004370"/>
    </source>
</evidence>
<keyword evidence="4" id="KW-0812">Transmembrane</keyword>
<dbReference type="Proteomes" id="UP000026962">
    <property type="component" value="Chromosome 1"/>
</dbReference>
<dbReference type="GO" id="GO:0005886">
    <property type="term" value="C:plasma membrane"/>
    <property type="evidence" value="ECO:0007669"/>
    <property type="project" value="TreeGrafter"/>
</dbReference>
<feature type="compositionally biased region" description="Low complexity" evidence="3">
    <location>
        <begin position="34"/>
        <end position="44"/>
    </location>
</feature>
<evidence type="ECO:0000256" key="3">
    <source>
        <dbReference type="SAM" id="MobiDB-lite"/>
    </source>
</evidence>
<evidence type="ECO:0000313" key="5">
    <source>
        <dbReference type="EnsemblPlants" id="OPUNC01G08320.1"/>
    </source>
</evidence>
<reference evidence="5" key="2">
    <citation type="submission" date="2018-05" db="EMBL/GenBank/DDBJ databases">
        <title>OpunRS2 (Oryza punctata Reference Sequence Version 2).</title>
        <authorList>
            <person name="Zhang J."/>
            <person name="Kudrna D."/>
            <person name="Lee S."/>
            <person name="Talag J."/>
            <person name="Welchert J."/>
            <person name="Wing R.A."/>
        </authorList>
    </citation>
    <scope>NUCLEOTIDE SEQUENCE [LARGE SCALE GENOMIC DNA]</scope>
</reference>
<accession>A0A0E0JG25</accession>
<dbReference type="OMA" id="GELKFQH"/>
<feature type="transmembrane region" description="Helical" evidence="4">
    <location>
        <begin position="80"/>
        <end position="106"/>
    </location>
</feature>
<name>A0A0E0JG25_ORYPU</name>
<dbReference type="PANTHER" id="PTHR31234">
    <property type="entry name" value="LATE EMBRYOGENESIS ABUNDANT (LEA) HYDROXYPROLINE-RICH GLYCOPROTEIN FAMILY"/>
    <property type="match status" value="1"/>
</dbReference>
<keyword evidence="6" id="KW-1185">Reference proteome</keyword>
<protein>
    <recommendedName>
        <fullName evidence="7">Late embryogenesis abundant protein LEA-2 subgroup domain-containing protein</fullName>
    </recommendedName>
</protein>
<dbReference type="GO" id="GO:0098542">
    <property type="term" value="P:defense response to other organism"/>
    <property type="evidence" value="ECO:0007669"/>
    <property type="project" value="InterPro"/>
</dbReference>
<evidence type="ECO:0008006" key="7">
    <source>
        <dbReference type="Google" id="ProtNLM"/>
    </source>
</evidence>